<dbReference type="PANTHER" id="PTHR34478:SF1">
    <property type="entry name" value="PROTEIN LEMA"/>
    <property type="match status" value="1"/>
</dbReference>
<feature type="transmembrane region" description="Helical" evidence="6">
    <location>
        <begin position="20"/>
        <end position="40"/>
    </location>
</feature>
<keyword evidence="4 6" id="KW-1133">Transmembrane helix</keyword>
<evidence type="ECO:0000256" key="6">
    <source>
        <dbReference type="SAM" id="Phobius"/>
    </source>
</evidence>
<evidence type="ECO:0000256" key="5">
    <source>
        <dbReference type="ARBA" id="ARBA00023136"/>
    </source>
</evidence>
<dbReference type="InterPro" id="IPR023353">
    <property type="entry name" value="LemA-like_dom_sf"/>
</dbReference>
<dbReference type="Gene3D" id="1.20.1440.20">
    <property type="entry name" value="LemA-like domain"/>
    <property type="match status" value="1"/>
</dbReference>
<organism evidence="7">
    <name type="scientific">marine sediment metagenome</name>
    <dbReference type="NCBI Taxonomy" id="412755"/>
    <lineage>
        <taxon>unclassified sequences</taxon>
        <taxon>metagenomes</taxon>
        <taxon>ecological metagenomes</taxon>
    </lineage>
</organism>
<dbReference type="GO" id="GO:0016020">
    <property type="term" value="C:membrane"/>
    <property type="evidence" value="ECO:0007669"/>
    <property type="project" value="UniProtKB-SubCell"/>
</dbReference>
<proteinExistence type="inferred from homology"/>
<accession>A0A0F9EIC3</accession>
<evidence type="ECO:0000256" key="3">
    <source>
        <dbReference type="ARBA" id="ARBA00022692"/>
    </source>
</evidence>
<comment type="similarity">
    <text evidence="2">Belongs to the LemA family.</text>
</comment>
<dbReference type="PANTHER" id="PTHR34478">
    <property type="entry name" value="PROTEIN LEMA"/>
    <property type="match status" value="1"/>
</dbReference>
<feature type="non-terminal residue" evidence="7">
    <location>
        <position position="1"/>
    </location>
</feature>
<evidence type="ECO:0000313" key="7">
    <source>
        <dbReference type="EMBL" id="KKL23673.1"/>
    </source>
</evidence>
<name>A0A0F9EIC3_9ZZZZ</name>
<dbReference type="InterPro" id="IPR007156">
    <property type="entry name" value="MamQ_LemA"/>
</dbReference>
<protein>
    <recommendedName>
        <fullName evidence="8">LemA family protein</fullName>
    </recommendedName>
</protein>
<keyword evidence="3 6" id="KW-0812">Transmembrane</keyword>
<evidence type="ECO:0008006" key="8">
    <source>
        <dbReference type="Google" id="ProtNLM"/>
    </source>
</evidence>
<evidence type="ECO:0000256" key="1">
    <source>
        <dbReference type="ARBA" id="ARBA00004167"/>
    </source>
</evidence>
<evidence type="ECO:0000256" key="4">
    <source>
        <dbReference type="ARBA" id="ARBA00022989"/>
    </source>
</evidence>
<dbReference type="AlphaFoldDB" id="A0A0F9EIC3"/>
<keyword evidence="5 6" id="KW-0472">Membrane</keyword>
<reference evidence="7" key="1">
    <citation type="journal article" date="2015" name="Nature">
        <title>Complex archaea that bridge the gap between prokaryotes and eukaryotes.</title>
        <authorList>
            <person name="Spang A."/>
            <person name="Saw J.H."/>
            <person name="Jorgensen S.L."/>
            <person name="Zaremba-Niedzwiedzka K."/>
            <person name="Martijn J."/>
            <person name="Lind A.E."/>
            <person name="van Eijk R."/>
            <person name="Schleper C."/>
            <person name="Guy L."/>
            <person name="Ettema T.J."/>
        </authorList>
    </citation>
    <scope>NUCLEOTIDE SEQUENCE</scope>
</reference>
<sequence length="208" mass="23621">PWPKPLFCDYLLDKDDSMTVFTFILLGLLVLLAGYAITLYSNLVALKHRVTQAWSNIDVLLKQRHDELPKLVETCKQHMQYEQEILTKVINARSMVSNAAQNQDLGALGVAETALRSDLGRLFALAEDYPELRANQSFQNLQSRISDLKNSIADRRELYNDAANLNNIRIEQASNVFIANFFKFGAYELLEFADEETANVDIKELFGS</sequence>
<comment type="subcellular location">
    <subcellularLocation>
        <location evidence="1">Membrane</location>
        <topology evidence="1">Single-pass membrane protein</topology>
    </subcellularLocation>
</comment>
<evidence type="ECO:0000256" key="2">
    <source>
        <dbReference type="ARBA" id="ARBA00008854"/>
    </source>
</evidence>
<dbReference type="EMBL" id="LAZR01036888">
    <property type="protein sequence ID" value="KKL23673.1"/>
    <property type="molecule type" value="Genomic_DNA"/>
</dbReference>
<comment type="caution">
    <text evidence="7">The sequence shown here is derived from an EMBL/GenBank/DDBJ whole genome shotgun (WGS) entry which is preliminary data.</text>
</comment>
<dbReference type="Pfam" id="PF04011">
    <property type="entry name" value="LemA"/>
    <property type="match status" value="1"/>
</dbReference>
<gene>
    <name evidence="7" type="ORF">LCGC14_2423050</name>
</gene>
<dbReference type="SUPFAM" id="SSF140478">
    <property type="entry name" value="LemA-like"/>
    <property type="match status" value="1"/>
</dbReference>